<evidence type="ECO:0000256" key="2">
    <source>
        <dbReference type="SAM" id="SignalP"/>
    </source>
</evidence>
<dbReference type="Proteomes" id="UP000295444">
    <property type="component" value="Unassembled WGS sequence"/>
</dbReference>
<organism evidence="3 4">
    <name type="scientific">Labedaea rhizosphaerae</name>
    <dbReference type="NCBI Taxonomy" id="598644"/>
    <lineage>
        <taxon>Bacteria</taxon>
        <taxon>Bacillati</taxon>
        <taxon>Actinomycetota</taxon>
        <taxon>Actinomycetes</taxon>
        <taxon>Pseudonocardiales</taxon>
        <taxon>Pseudonocardiaceae</taxon>
        <taxon>Labedaea</taxon>
    </lineage>
</organism>
<sequence length="154" mass="15258">MLRAGLRVSLGALVAVPLTAVAGCTSDPGQKAPDPLEPLARQARQDAADANAIAAALPDLAGPATAIAKGRTEHATALQAEIDRLNPPPSGQKPPAAAPAAAPKSTSAAKKKLQAAMTKGRQQAAALVASVPRNRAGLLGSVSAGCASLHEVIS</sequence>
<keyword evidence="2" id="KW-0732">Signal</keyword>
<name>A0A4R6SB89_LABRH</name>
<evidence type="ECO:0000313" key="4">
    <source>
        <dbReference type="Proteomes" id="UP000295444"/>
    </source>
</evidence>
<feature type="region of interest" description="Disordered" evidence="1">
    <location>
        <begin position="83"/>
        <end position="110"/>
    </location>
</feature>
<feature type="chain" id="PRO_5020546075" evidence="2">
    <location>
        <begin position="23"/>
        <end position="154"/>
    </location>
</feature>
<keyword evidence="4" id="KW-1185">Reference proteome</keyword>
<gene>
    <name evidence="3" type="ORF">EV186_103273</name>
</gene>
<feature type="signal peptide" evidence="2">
    <location>
        <begin position="1"/>
        <end position="22"/>
    </location>
</feature>
<feature type="compositionally biased region" description="Low complexity" evidence="1">
    <location>
        <begin position="93"/>
        <end position="108"/>
    </location>
</feature>
<dbReference type="EMBL" id="SNXZ01000003">
    <property type="protein sequence ID" value="TDP97309.1"/>
    <property type="molecule type" value="Genomic_DNA"/>
</dbReference>
<evidence type="ECO:0000313" key="3">
    <source>
        <dbReference type="EMBL" id="TDP97309.1"/>
    </source>
</evidence>
<protein>
    <submittedName>
        <fullName evidence="3">Uncharacterized protein</fullName>
    </submittedName>
</protein>
<dbReference type="AlphaFoldDB" id="A0A4R6SB89"/>
<evidence type="ECO:0000256" key="1">
    <source>
        <dbReference type="SAM" id="MobiDB-lite"/>
    </source>
</evidence>
<reference evidence="3 4" key="1">
    <citation type="submission" date="2019-03" db="EMBL/GenBank/DDBJ databases">
        <title>Genomic Encyclopedia of Type Strains, Phase IV (KMG-IV): sequencing the most valuable type-strain genomes for metagenomic binning, comparative biology and taxonomic classification.</title>
        <authorList>
            <person name="Goeker M."/>
        </authorList>
    </citation>
    <scope>NUCLEOTIDE SEQUENCE [LARGE SCALE GENOMIC DNA]</scope>
    <source>
        <strain evidence="3 4">DSM 45361</strain>
    </source>
</reference>
<proteinExistence type="predicted"/>
<comment type="caution">
    <text evidence="3">The sequence shown here is derived from an EMBL/GenBank/DDBJ whole genome shotgun (WGS) entry which is preliminary data.</text>
</comment>
<accession>A0A4R6SB89</accession>
<dbReference type="PROSITE" id="PS51257">
    <property type="entry name" value="PROKAR_LIPOPROTEIN"/>
    <property type="match status" value="1"/>
</dbReference>